<dbReference type="EMBL" id="AP008213">
    <property type="protein sequence ID" value="BAH93924.1"/>
    <property type="molecule type" value="Genomic_DNA"/>
</dbReference>
<accession>C7J4Y1</accession>
<proteinExistence type="predicted"/>
<name>C7J4Y1_ORYSJ</name>
<sequence>MGGPSSIPIFLKRSADDDETFE</sequence>
<reference evidence="2 3" key="1">
    <citation type="journal article" date="2005" name="Nature">
        <title>The map-based sequence of the rice genome.</title>
        <authorList>
            <consortium name="International rice genome sequencing project (IRGSP)"/>
            <person name="Matsumoto T."/>
            <person name="Wu J."/>
            <person name="Kanamori H."/>
            <person name="Katayose Y."/>
            <person name="Fujisawa M."/>
            <person name="Namiki N."/>
            <person name="Mizuno H."/>
            <person name="Yamamoto K."/>
            <person name="Antonio B.A."/>
            <person name="Baba T."/>
            <person name="Sakata K."/>
            <person name="Nagamura Y."/>
            <person name="Aoki H."/>
            <person name="Arikawa K."/>
            <person name="Arita K."/>
            <person name="Bito T."/>
            <person name="Chiden Y."/>
            <person name="Fujitsuka N."/>
            <person name="Fukunaka R."/>
            <person name="Hamada M."/>
            <person name="Harada C."/>
            <person name="Hayashi A."/>
            <person name="Hijishita S."/>
            <person name="Honda M."/>
            <person name="Hosokawa S."/>
            <person name="Ichikawa Y."/>
            <person name="Idonuma A."/>
            <person name="Iijima M."/>
            <person name="Ikeda M."/>
            <person name="Ikeno M."/>
            <person name="Ito K."/>
            <person name="Ito S."/>
            <person name="Ito T."/>
            <person name="Ito Y."/>
            <person name="Ito Y."/>
            <person name="Iwabuchi A."/>
            <person name="Kamiya K."/>
            <person name="Karasawa W."/>
            <person name="Kurita K."/>
            <person name="Katagiri S."/>
            <person name="Kikuta A."/>
            <person name="Kobayashi H."/>
            <person name="Kobayashi N."/>
            <person name="Machita K."/>
            <person name="Maehara T."/>
            <person name="Masukawa M."/>
            <person name="Mizubayashi T."/>
            <person name="Mukai Y."/>
            <person name="Nagasaki H."/>
            <person name="Nagata Y."/>
            <person name="Naito S."/>
            <person name="Nakashima M."/>
            <person name="Nakama Y."/>
            <person name="Nakamichi Y."/>
            <person name="Nakamura M."/>
            <person name="Meguro A."/>
            <person name="Negishi M."/>
            <person name="Ohta I."/>
            <person name="Ohta T."/>
            <person name="Okamoto M."/>
            <person name="Ono N."/>
            <person name="Saji S."/>
            <person name="Sakaguchi M."/>
            <person name="Sakai K."/>
            <person name="Shibata M."/>
            <person name="Shimokawa T."/>
            <person name="Song J."/>
            <person name="Takazaki Y."/>
            <person name="Terasawa K."/>
            <person name="Tsugane M."/>
            <person name="Tsuji K."/>
            <person name="Ueda S."/>
            <person name="Waki K."/>
            <person name="Yamagata H."/>
            <person name="Yamamoto M."/>
            <person name="Yamamoto S."/>
            <person name="Yamane H."/>
            <person name="Yoshiki S."/>
            <person name="Yoshihara R."/>
            <person name="Yukawa K."/>
            <person name="Zhong H."/>
            <person name="Yano M."/>
            <person name="Yuan Q."/>
            <person name="Ouyang S."/>
            <person name="Liu J."/>
            <person name="Jones K.M."/>
            <person name="Gansberger K."/>
            <person name="Moffat K."/>
            <person name="Hill J."/>
            <person name="Bera J."/>
            <person name="Fadrosh D."/>
            <person name="Jin S."/>
            <person name="Johri S."/>
            <person name="Kim M."/>
            <person name="Overton L."/>
            <person name="Reardon M."/>
            <person name="Tsitrin T."/>
            <person name="Vuong H."/>
            <person name="Weaver B."/>
            <person name="Ciecko A."/>
            <person name="Tallon L."/>
            <person name="Jackson J."/>
            <person name="Pai G."/>
            <person name="Aken S.V."/>
            <person name="Utterback T."/>
            <person name="Reidmuller S."/>
            <person name="Feldblyum T."/>
            <person name="Hsiao J."/>
            <person name="Zismann V."/>
            <person name="Iobst S."/>
            <person name="de Vazeille A.R."/>
            <person name="Buell C.R."/>
            <person name="Ying K."/>
            <person name="Li Y."/>
            <person name="Lu T."/>
            <person name="Huang Y."/>
            <person name="Zhao Q."/>
            <person name="Feng Q."/>
            <person name="Zhang L."/>
            <person name="Zhu J."/>
            <person name="Weng Q."/>
            <person name="Mu J."/>
            <person name="Lu Y."/>
            <person name="Fan D."/>
            <person name="Liu Y."/>
            <person name="Guan J."/>
            <person name="Zhang Y."/>
            <person name="Yu S."/>
            <person name="Liu X."/>
            <person name="Zhang Y."/>
            <person name="Hong G."/>
            <person name="Han B."/>
            <person name="Choisne N."/>
            <person name="Demange N."/>
            <person name="Orjeda G."/>
            <person name="Samain S."/>
            <person name="Cattolico L."/>
            <person name="Pelletier E."/>
            <person name="Couloux A."/>
            <person name="Segurens B."/>
            <person name="Wincker P."/>
            <person name="D'Hont A."/>
            <person name="Scarpelli C."/>
            <person name="Weissenbach J."/>
            <person name="Salanoubat M."/>
            <person name="Quetier F."/>
            <person name="Yu Y."/>
            <person name="Kim H.R."/>
            <person name="Rambo T."/>
            <person name="Currie J."/>
            <person name="Collura K."/>
            <person name="Luo M."/>
            <person name="Yang T."/>
            <person name="Ammiraju J.S.S."/>
            <person name="Engler F."/>
            <person name="Soderlund C."/>
            <person name="Wing R.A."/>
            <person name="Palmer L.E."/>
            <person name="de la Bastide M."/>
            <person name="Spiegel L."/>
            <person name="Nascimento L."/>
            <person name="Zutavern T."/>
            <person name="O'Shaughnessy A."/>
            <person name="Dike S."/>
            <person name="Dedhia N."/>
            <person name="Preston R."/>
            <person name="Balija V."/>
            <person name="McCombie W.R."/>
            <person name="Chow T."/>
            <person name="Chen H."/>
            <person name="Chung M."/>
            <person name="Chen C."/>
            <person name="Shaw J."/>
            <person name="Wu H."/>
            <person name="Hsiao K."/>
            <person name="Chao Y."/>
            <person name="Chu M."/>
            <person name="Cheng C."/>
            <person name="Hour A."/>
            <person name="Lee P."/>
            <person name="Lin S."/>
            <person name="Lin Y."/>
            <person name="Liou J."/>
            <person name="Liu S."/>
            <person name="Hsing Y."/>
            <person name="Raghuvanshi S."/>
            <person name="Mohanty A."/>
            <person name="Bharti A.K."/>
            <person name="Gaur A."/>
            <person name="Gupta V."/>
            <person name="Kumar D."/>
            <person name="Ravi V."/>
            <person name="Vij S."/>
            <person name="Kapur A."/>
            <person name="Khurana P."/>
            <person name="Khurana P."/>
            <person name="Khurana J.P."/>
            <person name="Tyagi A.K."/>
            <person name="Gaikwad K."/>
            <person name="Singh A."/>
            <person name="Dalal V."/>
            <person name="Srivastava S."/>
            <person name="Dixit A."/>
            <person name="Pal A.K."/>
            <person name="Ghazi I.A."/>
            <person name="Yadav M."/>
            <person name="Pandit A."/>
            <person name="Bhargava A."/>
            <person name="Sureshbabu K."/>
            <person name="Batra K."/>
            <person name="Sharma T.R."/>
            <person name="Mohapatra T."/>
            <person name="Singh N.K."/>
            <person name="Messing J."/>
            <person name="Nelson A.B."/>
            <person name="Fuks G."/>
            <person name="Kavchok S."/>
            <person name="Keizer G."/>
            <person name="Linton E."/>
            <person name="Llaca V."/>
            <person name="Song R."/>
            <person name="Tanyolac B."/>
            <person name="Young S."/>
            <person name="Ho-Il K."/>
            <person name="Hahn J.H."/>
            <person name="Sangsakoo G."/>
            <person name="Vanavichit A."/>
            <person name="de Mattos Luiz.A.T."/>
            <person name="Zimmer P.D."/>
            <person name="Malone G."/>
            <person name="Dellagostin O."/>
            <person name="de Oliveira A.C."/>
            <person name="Bevan M."/>
            <person name="Bancroft I."/>
            <person name="Minx P."/>
            <person name="Cordum H."/>
            <person name="Wilson R."/>
            <person name="Cheng Z."/>
            <person name="Jin W."/>
            <person name="Jiang J."/>
            <person name="Leong S.A."/>
            <person name="Iwama H."/>
            <person name="Gojobori T."/>
            <person name="Itoh T."/>
            <person name="Niimura Y."/>
            <person name="Fujii Y."/>
            <person name="Habara T."/>
            <person name="Sakai H."/>
            <person name="Sato Y."/>
            <person name="Wilson G."/>
            <person name="Kumar K."/>
            <person name="McCouch S."/>
            <person name="Juretic N."/>
            <person name="Hoen D."/>
            <person name="Wright S."/>
            <person name="Bruskiewich R."/>
            <person name="Bureau T."/>
            <person name="Miyao A."/>
            <person name="Hirochika H."/>
            <person name="Nishikawa T."/>
            <person name="Kadowaki K."/>
            <person name="Sugiura M."/>
            <person name="Burr B."/>
            <person name="Sasaki T."/>
        </authorList>
    </citation>
    <scope>NUCLEOTIDE SEQUENCE [LARGE SCALE GENOMIC DNA]</scope>
    <source>
        <strain evidence="3">cv. Nipponbare</strain>
    </source>
</reference>
<feature type="region of interest" description="Disordered" evidence="1">
    <location>
        <begin position="1"/>
        <end position="22"/>
    </location>
</feature>
<protein>
    <submittedName>
        <fullName evidence="2">Os07g0471750 protein</fullName>
    </submittedName>
</protein>
<evidence type="ECO:0000256" key="1">
    <source>
        <dbReference type="SAM" id="MobiDB-lite"/>
    </source>
</evidence>
<gene>
    <name evidence="2" type="ordered locus">Os07g0471750</name>
</gene>
<evidence type="ECO:0000313" key="3">
    <source>
        <dbReference type="Proteomes" id="UP000000763"/>
    </source>
</evidence>
<dbReference type="AlphaFoldDB" id="C7J4Y1"/>
<dbReference type="KEGG" id="dosa:Os07g0471750"/>
<reference evidence="3" key="2">
    <citation type="journal article" date="2008" name="Nucleic Acids Res.">
        <title>The rice annotation project database (RAP-DB): 2008 update.</title>
        <authorList>
            <consortium name="The rice annotation project (RAP)"/>
        </authorList>
    </citation>
    <scope>GENOME REANNOTATION</scope>
    <source>
        <strain evidence="3">cv. Nipponbare</strain>
    </source>
</reference>
<organism evidence="2 3">
    <name type="scientific">Oryza sativa subsp. japonica</name>
    <name type="common">Rice</name>
    <dbReference type="NCBI Taxonomy" id="39947"/>
    <lineage>
        <taxon>Eukaryota</taxon>
        <taxon>Viridiplantae</taxon>
        <taxon>Streptophyta</taxon>
        <taxon>Embryophyta</taxon>
        <taxon>Tracheophyta</taxon>
        <taxon>Spermatophyta</taxon>
        <taxon>Magnoliopsida</taxon>
        <taxon>Liliopsida</taxon>
        <taxon>Poales</taxon>
        <taxon>Poaceae</taxon>
        <taxon>BOP clade</taxon>
        <taxon>Oryzoideae</taxon>
        <taxon>Oryzeae</taxon>
        <taxon>Oryzinae</taxon>
        <taxon>Oryza</taxon>
        <taxon>Oryza sativa</taxon>
    </lineage>
</organism>
<evidence type="ECO:0000313" key="2">
    <source>
        <dbReference type="EMBL" id="BAH93924.1"/>
    </source>
</evidence>
<dbReference type="Proteomes" id="UP000000763">
    <property type="component" value="Chromosome 7"/>
</dbReference>